<sequence>MAESHVFVSAAAPTDGIGEQMETLFLSCKAPAHAMENSGPVTTVEGGVVGSMTSAEEERRAYGLHLSQLKRESASEEEYETARTKFTLTEVACTPSESVDDTQELLRKNQLHFQDLVDTCPPNVNYFVLIPGMRTDFEQLMLKSPFFVDFGGRLDVGRKIAEGGQAGIYEALFDGHVQKNYVLKVFETAGSSLADLQRQWVSEIASNFTKWNGFEGFLKGKYSFMLNGTLLKDGRFAFLMQRMWGDLRKAIDDQMGKDSTHQSPPFPLPMSLLVMLEIAVGMKELHANGILHRDLKAANVLLFVDPETMRAKNYKPKFAVPIHCLIADFESCEGVMGTEFWRAPEVLKAIKNKMVDKWTNPEIWTKKVDVYGYAMTCYEVLSGSIPFANRKVYDYSGVIEGERPPLPDYVDRELQELLGKCWQSEPKMRPTFEEIEDELRRYIGKKKESHEGLGEAEGDAEAWKILLSNERTNQRVNCVVSSLMEMLDGIESGVMDIKGVNLGSIMLDAVSALKPNTMISGLERSKGAGSAKGHGRRGRTPKRDLGQNLPGFVRSDNHASVAGIDTLAADTRSDAIQ</sequence>
<dbReference type="Gene3D" id="1.10.510.10">
    <property type="entry name" value="Transferase(Phosphotransferase) domain 1"/>
    <property type="match status" value="1"/>
</dbReference>
<dbReference type="GO" id="GO:0004674">
    <property type="term" value="F:protein serine/threonine kinase activity"/>
    <property type="evidence" value="ECO:0007669"/>
    <property type="project" value="TreeGrafter"/>
</dbReference>
<dbReference type="InterPro" id="IPR051681">
    <property type="entry name" value="Ser/Thr_Kinases-Pseudokinases"/>
</dbReference>
<reference evidence="3" key="1">
    <citation type="submission" date="2020-06" db="EMBL/GenBank/DDBJ databases">
        <title>WGS assembly of Ceratodon purpureus strain R40.</title>
        <authorList>
            <person name="Carey S.B."/>
            <person name="Jenkins J."/>
            <person name="Shu S."/>
            <person name="Lovell J.T."/>
            <person name="Sreedasyam A."/>
            <person name="Maumus F."/>
            <person name="Tiley G.P."/>
            <person name="Fernandez-Pozo N."/>
            <person name="Barry K."/>
            <person name="Chen C."/>
            <person name="Wang M."/>
            <person name="Lipzen A."/>
            <person name="Daum C."/>
            <person name="Saski C.A."/>
            <person name="Payton A.C."/>
            <person name="Mcbreen J.C."/>
            <person name="Conrad R.E."/>
            <person name="Kollar L.M."/>
            <person name="Olsson S."/>
            <person name="Huttunen S."/>
            <person name="Landis J.B."/>
            <person name="Wickett N.J."/>
            <person name="Johnson M.G."/>
            <person name="Rensing S.A."/>
            <person name="Grimwood J."/>
            <person name="Schmutz J."/>
            <person name="Mcdaniel S.F."/>
        </authorList>
    </citation>
    <scope>NUCLEOTIDE SEQUENCE</scope>
    <source>
        <strain evidence="3">R40</strain>
    </source>
</reference>
<dbReference type="SUPFAM" id="SSF56112">
    <property type="entry name" value="Protein kinase-like (PK-like)"/>
    <property type="match status" value="1"/>
</dbReference>
<dbReference type="AlphaFoldDB" id="A0A8T0IQ57"/>
<dbReference type="Proteomes" id="UP000822688">
    <property type="component" value="Chromosome 2"/>
</dbReference>
<dbReference type="PROSITE" id="PS50011">
    <property type="entry name" value="PROTEIN_KINASE_DOM"/>
    <property type="match status" value="1"/>
</dbReference>
<dbReference type="PANTHER" id="PTHR44329:SF260">
    <property type="entry name" value="PROTEIN KINASE DOMAIN-CONTAINING PROTEIN"/>
    <property type="match status" value="1"/>
</dbReference>
<evidence type="ECO:0000313" key="4">
    <source>
        <dbReference type="Proteomes" id="UP000822688"/>
    </source>
</evidence>
<evidence type="ECO:0000256" key="1">
    <source>
        <dbReference type="SAM" id="MobiDB-lite"/>
    </source>
</evidence>
<accession>A0A8T0IQ57</accession>
<dbReference type="Pfam" id="PF07714">
    <property type="entry name" value="PK_Tyr_Ser-Thr"/>
    <property type="match status" value="1"/>
</dbReference>
<evidence type="ECO:0000259" key="2">
    <source>
        <dbReference type="PROSITE" id="PS50011"/>
    </source>
</evidence>
<gene>
    <name evidence="3" type="ORF">KC19_2G045300</name>
</gene>
<proteinExistence type="predicted"/>
<dbReference type="InterPro" id="IPR011009">
    <property type="entry name" value="Kinase-like_dom_sf"/>
</dbReference>
<dbReference type="PANTHER" id="PTHR44329">
    <property type="entry name" value="SERINE/THREONINE-PROTEIN KINASE TNNI3K-RELATED"/>
    <property type="match status" value="1"/>
</dbReference>
<feature type="domain" description="Protein kinase" evidence="2">
    <location>
        <begin position="154"/>
        <end position="443"/>
    </location>
</feature>
<comment type="caution">
    <text evidence="3">The sequence shown here is derived from an EMBL/GenBank/DDBJ whole genome shotgun (WGS) entry which is preliminary data.</text>
</comment>
<dbReference type="InterPro" id="IPR001245">
    <property type="entry name" value="Ser-Thr/Tyr_kinase_cat_dom"/>
</dbReference>
<dbReference type="EMBL" id="CM026422">
    <property type="protein sequence ID" value="KAG0585864.1"/>
    <property type="molecule type" value="Genomic_DNA"/>
</dbReference>
<dbReference type="InterPro" id="IPR008271">
    <property type="entry name" value="Ser/Thr_kinase_AS"/>
</dbReference>
<protein>
    <recommendedName>
        <fullName evidence="2">Protein kinase domain-containing protein</fullName>
    </recommendedName>
</protein>
<keyword evidence="4" id="KW-1185">Reference proteome</keyword>
<dbReference type="PROSITE" id="PS00108">
    <property type="entry name" value="PROTEIN_KINASE_ST"/>
    <property type="match status" value="1"/>
</dbReference>
<organism evidence="3 4">
    <name type="scientific">Ceratodon purpureus</name>
    <name type="common">Fire moss</name>
    <name type="synonym">Dicranum purpureum</name>
    <dbReference type="NCBI Taxonomy" id="3225"/>
    <lineage>
        <taxon>Eukaryota</taxon>
        <taxon>Viridiplantae</taxon>
        <taxon>Streptophyta</taxon>
        <taxon>Embryophyta</taxon>
        <taxon>Bryophyta</taxon>
        <taxon>Bryophytina</taxon>
        <taxon>Bryopsida</taxon>
        <taxon>Dicranidae</taxon>
        <taxon>Pseudoditrichales</taxon>
        <taxon>Ditrichaceae</taxon>
        <taxon>Ceratodon</taxon>
    </lineage>
</organism>
<feature type="region of interest" description="Disordered" evidence="1">
    <location>
        <begin position="522"/>
        <end position="554"/>
    </location>
</feature>
<dbReference type="SMART" id="SM00220">
    <property type="entry name" value="S_TKc"/>
    <property type="match status" value="1"/>
</dbReference>
<dbReference type="InterPro" id="IPR000719">
    <property type="entry name" value="Prot_kinase_dom"/>
</dbReference>
<dbReference type="GO" id="GO:0005524">
    <property type="term" value="F:ATP binding"/>
    <property type="evidence" value="ECO:0007669"/>
    <property type="project" value="InterPro"/>
</dbReference>
<evidence type="ECO:0000313" key="3">
    <source>
        <dbReference type="EMBL" id="KAG0585864.1"/>
    </source>
</evidence>
<name>A0A8T0IQ57_CERPU</name>